<keyword evidence="1" id="KW-0175">Coiled coil</keyword>
<accession>A0A8S9YEG8</accession>
<gene>
    <name evidence="2" type="ORF">EG68_10870</name>
</gene>
<protein>
    <submittedName>
        <fullName evidence="2">Uncharacterized protein</fullName>
    </submittedName>
</protein>
<sequence>MNAENKTSRDHCAKTVQTAERGIDDVSLTFDKNYRIASMQFDTFLNKFYRNIGADVLTDLRPKFRDLAEYLWEMDCSATSLPQIQKSAANWSSQVKVVTTELQTFEHACAQYRTYQDKADEFCTDIYKFSGSPQFDLKRIRNDIGSLDLIKKRHKNLKEKLSVINEHLKDCEQDEEPIPSISELDVVRKEIVRLREYRRHLEEQLANYCGLSSDAKTAQAQLDAALNNMSLLDRQLEDHIGLDGWS</sequence>
<feature type="coiled-coil region" evidence="1">
    <location>
        <begin position="154"/>
        <end position="235"/>
    </location>
</feature>
<name>A0A8S9YEG8_9TREM</name>
<dbReference type="OrthoDB" id="6237466at2759"/>
<organism evidence="2 3">
    <name type="scientific">Paragonimus skrjabini miyazakii</name>
    <dbReference type="NCBI Taxonomy" id="59628"/>
    <lineage>
        <taxon>Eukaryota</taxon>
        <taxon>Metazoa</taxon>
        <taxon>Spiralia</taxon>
        <taxon>Lophotrochozoa</taxon>
        <taxon>Platyhelminthes</taxon>
        <taxon>Trematoda</taxon>
        <taxon>Digenea</taxon>
        <taxon>Plagiorchiida</taxon>
        <taxon>Troglotremata</taxon>
        <taxon>Troglotrematidae</taxon>
        <taxon>Paragonimus</taxon>
    </lineage>
</organism>
<dbReference type="EMBL" id="JTDE01008124">
    <property type="protein sequence ID" value="KAF7235691.1"/>
    <property type="molecule type" value="Genomic_DNA"/>
</dbReference>
<dbReference type="AlphaFoldDB" id="A0A8S9YEG8"/>
<keyword evidence="3" id="KW-1185">Reference proteome</keyword>
<dbReference type="Proteomes" id="UP000822476">
    <property type="component" value="Unassembled WGS sequence"/>
</dbReference>
<evidence type="ECO:0000256" key="1">
    <source>
        <dbReference type="SAM" id="Coils"/>
    </source>
</evidence>
<reference evidence="2" key="1">
    <citation type="submission" date="2019-07" db="EMBL/GenBank/DDBJ databases">
        <title>Annotation for the trematode Paragonimus miyazaki's.</title>
        <authorList>
            <person name="Choi Y.-J."/>
        </authorList>
    </citation>
    <scope>NUCLEOTIDE SEQUENCE</scope>
    <source>
        <strain evidence="2">Japan</strain>
    </source>
</reference>
<comment type="caution">
    <text evidence="2">The sequence shown here is derived from an EMBL/GenBank/DDBJ whole genome shotgun (WGS) entry which is preliminary data.</text>
</comment>
<proteinExistence type="predicted"/>
<evidence type="ECO:0000313" key="3">
    <source>
        <dbReference type="Proteomes" id="UP000822476"/>
    </source>
</evidence>
<evidence type="ECO:0000313" key="2">
    <source>
        <dbReference type="EMBL" id="KAF7235691.1"/>
    </source>
</evidence>